<dbReference type="SUPFAM" id="SSF160920">
    <property type="entry name" value="PSTPO5379-like"/>
    <property type="match status" value="1"/>
</dbReference>
<dbReference type="Pfam" id="PF07286">
    <property type="entry name" value="D-Glu_cyclase"/>
    <property type="match status" value="1"/>
</dbReference>
<evidence type="ECO:0000313" key="5">
    <source>
        <dbReference type="EMBL" id="OEU90169.1"/>
    </source>
</evidence>
<evidence type="ECO:0000256" key="4">
    <source>
        <dbReference type="SAM" id="MobiDB-lite"/>
    </source>
</evidence>
<dbReference type="PANTHER" id="PTHR32022:SF10">
    <property type="entry name" value="D-GLUTAMATE CYCLASE, MITOCHONDRIAL"/>
    <property type="match status" value="1"/>
</dbReference>
<reference evidence="5 6" key="1">
    <citation type="journal article" date="2016" name="Front. Microbiol.">
        <title>Comparative Genomics Analysis of Streptomyces Species Reveals Their Adaptation to the Marine Environment and Their Diversity at the Genomic Level.</title>
        <authorList>
            <person name="Tian X."/>
            <person name="Zhang Z."/>
            <person name="Yang T."/>
            <person name="Chen M."/>
            <person name="Li J."/>
            <person name="Chen F."/>
            <person name="Yang J."/>
            <person name="Li W."/>
            <person name="Zhang B."/>
            <person name="Zhang Z."/>
            <person name="Wu J."/>
            <person name="Zhang C."/>
            <person name="Long L."/>
            <person name="Xiao J."/>
        </authorList>
    </citation>
    <scope>NUCLEOTIDE SEQUENCE [LARGE SCALE GENOMIC DNA]</scope>
    <source>
        <strain evidence="5 6">SCSIO 10390</strain>
    </source>
</reference>
<dbReference type="Proteomes" id="UP000176087">
    <property type="component" value="Unassembled WGS sequence"/>
</dbReference>
<evidence type="ECO:0000256" key="3">
    <source>
        <dbReference type="HAMAP-Rule" id="MF_01830"/>
    </source>
</evidence>
<accession>A0A1E7JPG5</accession>
<dbReference type="PANTHER" id="PTHR32022">
    <property type="entry name" value="D-GLUTAMATE CYCLASE, MITOCHONDRIAL"/>
    <property type="match status" value="1"/>
</dbReference>
<dbReference type="PATRIC" id="fig|933944.5.peg.5344"/>
<keyword evidence="2 3" id="KW-0456">Lyase</keyword>
<name>A0A1E7JPG5_9ACTN</name>
<gene>
    <name evidence="5" type="ORF">AN215_11520</name>
</gene>
<evidence type="ECO:0000256" key="1">
    <source>
        <dbReference type="ARBA" id="ARBA00007896"/>
    </source>
</evidence>
<dbReference type="EMBL" id="LJGT01000038">
    <property type="protein sequence ID" value="OEU90169.1"/>
    <property type="molecule type" value="Genomic_DNA"/>
</dbReference>
<dbReference type="FunFam" id="3.30.2040.10:FF:000001">
    <property type="entry name" value="D-glutamate cyclase, mitochondrial"/>
    <property type="match status" value="1"/>
</dbReference>
<evidence type="ECO:0000313" key="6">
    <source>
        <dbReference type="Proteomes" id="UP000176087"/>
    </source>
</evidence>
<dbReference type="InterPro" id="IPR038021">
    <property type="entry name" value="Putative_hydro-lyase"/>
</dbReference>
<dbReference type="Gene3D" id="3.40.1640.10">
    <property type="entry name" value="PSTPO5379-like"/>
    <property type="match status" value="1"/>
</dbReference>
<proteinExistence type="inferred from homology"/>
<dbReference type="GO" id="GO:0016829">
    <property type="term" value="F:lyase activity"/>
    <property type="evidence" value="ECO:0007669"/>
    <property type="project" value="UniProtKB-KW"/>
</dbReference>
<dbReference type="EC" id="4.2.1.-" evidence="3"/>
<protein>
    <recommendedName>
        <fullName evidence="3">Putative hydro-lyase AN215_11520</fullName>
        <ecNumber evidence="3">4.2.1.-</ecNumber>
    </recommendedName>
</protein>
<dbReference type="InterPro" id="IPR016938">
    <property type="entry name" value="UPF0317"/>
</dbReference>
<sequence>MFRTPFGTPLRTSPDRSTAGPPHRRTSAAHERSHAMPRTTHGTSATPAGPEAVRAAVRGGDRSPTSGKAPGYTQANLVSVPRDWAYDVLLFCQRNPKPCPVLDVTDPGATSTVLAPEADLRTDLPAYRVWEHGEPVDEPADVSGLWREDMVSFLIGCSFTFEWALGEAGVPLRHIEQGRNVAMYVTDRPCRPAGGMRGPMVVSMRPVPEDLVETAVRVTGRMPAVHGAPVHHGDPSVIGIADLDEPDFGDRTGLHPGDVPVFWACGVTPQAAVTASRPPFAITHAPGRMFVTDVRDEEYLVA</sequence>
<dbReference type="InterPro" id="IPR009906">
    <property type="entry name" value="D-Glu_cyclase"/>
</dbReference>
<dbReference type="PIRSF" id="PIRSF029755">
    <property type="entry name" value="UCP029755"/>
    <property type="match status" value="1"/>
</dbReference>
<dbReference type="HAMAP" id="MF_01830">
    <property type="entry name" value="Hydro_lyase"/>
    <property type="match status" value="1"/>
</dbReference>
<comment type="similarity">
    <text evidence="1 3">Belongs to the D-glutamate cyclase family.</text>
</comment>
<keyword evidence="6" id="KW-1185">Reference proteome</keyword>
<evidence type="ECO:0000256" key="2">
    <source>
        <dbReference type="ARBA" id="ARBA00023239"/>
    </source>
</evidence>
<dbReference type="NCBIfam" id="NF003969">
    <property type="entry name" value="PRK05463.1"/>
    <property type="match status" value="1"/>
</dbReference>
<dbReference type="AlphaFoldDB" id="A0A1E7JPG5"/>
<dbReference type="Gene3D" id="3.30.2040.10">
    <property type="entry name" value="PSTPO5379-like domain"/>
    <property type="match status" value="1"/>
</dbReference>
<organism evidence="5 6">
    <name type="scientific">Streptomyces abyssalis</name>
    <dbReference type="NCBI Taxonomy" id="933944"/>
    <lineage>
        <taxon>Bacteria</taxon>
        <taxon>Bacillati</taxon>
        <taxon>Actinomycetota</taxon>
        <taxon>Actinomycetes</taxon>
        <taxon>Kitasatosporales</taxon>
        <taxon>Streptomycetaceae</taxon>
        <taxon>Streptomyces</taxon>
    </lineage>
</organism>
<feature type="region of interest" description="Disordered" evidence="4">
    <location>
        <begin position="1"/>
        <end position="50"/>
    </location>
</feature>
<dbReference type="STRING" id="933944.AN215_11520"/>
<comment type="caution">
    <text evidence="5">The sequence shown here is derived from an EMBL/GenBank/DDBJ whole genome shotgun (WGS) entry which is preliminary data.</text>
</comment>